<evidence type="ECO:0000313" key="4">
    <source>
        <dbReference type="EMBL" id="GBO21884.1"/>
    </source>
</evidence>
<evidence type="ECO:0000313" key="3">
    <source>
        <dbReference type="EMBL" id="GBO21879.1"/>
    </source>
</evidence>
<organism evidence="1 6">
    <name type="scientific">Araneus ventricosus</name>
    <name type="common">Orbweaver spider</name>
    <name type="synonym">Epeira ventricosa</name>
    <dbReference type="NCBI Taxonomy" id="182803"/>
    <lineage>
        <taxon>Eukaryota</taxon>
        <taxon>Metazoa</taxon>
        <taxon>Ecdysozoa</taxon>
        <taxon>Arthropoda</taxon>
        <taxon>Chelicerata</taxon>
        <taxon>Arachnida</taxon>
        <taxon>Araneae</taxon>
        <taxon>Araneomorphae</taxon>
        <taxon>Entelegynae</taxon>
        <taxon>Araneoidea</taxon>
        <taxon>Araneidae</taxon>
        <taxon>Araneus</taxon>
    </lineage>
</organism>
<evidence type="ECO:0000313" key="1">
    <source>
        <dbReference type="EMBL" id="GBN94200.1"/>
    </source>
</evidence>
<dbReference type="EMBL" id="BGPR01045010">
    <property type="protein sequence ID" value="GBO21886.1"/>
    <property type="molecule type" value="Genomic_DNA"/>
</dbReference>
<dbReference type="EMBL" id="BGPR01025362">
    <property type="protein sequence ID" value="GBN94200.1"/>
    <property type="molecule type" value="Genomic_DNA"/>
</dbReference>
<dbReference type="OrthoDB" id="6468158at2759"/>
<name>A0A4Y2T2R5_ARAVE</name>
<dbReference type="AlphaFoldDB" id="A0A4Y2T2R5"/>
<proteinExistence type="predicted"/>
<comment type="caution">
    <text evidence="1">The sequence shown here is derived from an EMBL/GenBank/DDBJ whole genome shotgun (WGS) entry which is preliminary data.</text>
</comment>
<sequence>MRFRDNLPVWMVKANVNSSGTQSLLPKLSWAAMVESCLPRWKWSPGHAATTLQLLAARLGLLSRGKEAERFPSLSVSSEMTNHRE</sequence>
<evidence type="ECO:0000313" key="2">
    <source>
        <dbReference type="EMBL" id="GBO21878.1"/>
    </source>
</evidence>
<keyword evidence="6" id="KW-1185">Reference proteome</keyword>
<reference evidence="1 6" key="1">
    <citation type="journal article" date="2019" name="Sci. Rep.">
        <title>Orb-weaving spider Araneus ventricosus genome elucidates the spidroin gene catalogue.</title>
        <authorList>
            <person name="Kono N."/>
            <person name="Nakamura H."/>
            <person name="Ohtoshi R."/>
            <person name="Moran D.A.P."/>
            <person name="Shinohara A."/>
            <person name="Yoshida Y."/>
            <person name="Fujiwara M."/>
            <person name="Mori M."/>
            <person name="Tomita M."/>
            <person name="Arakawa K."/>
        </authorList>
    </citation>
    <scope>NUCLEOTIDE SEQUENCE [LARGE SCALE GENOMIC DNA]</scope>
</reference>
<accession>A0A4Y2T2R5</accession>
<protein>
    <submittedName>
        <fullName evidence="1">Uncharacterized protein</fullName>
    </submittedName>
</protein>
<dbReference type="EMBL" id="BGPR01045008">
    <property type="protein sequence ID" value="GBO21884.1"/>
    <property type="molecule type" value="Genomic_DNA"/>
</dbReference>
<evidence type="ECO:0000313" key="6">
    <source>
        <dbReference type="Proteomes" id="UP000499080"/>
    </source>
</evidence>
<evidence type="ECO:0000313" key="5">
    <source>
        <dbReference type="EMBL" id="GBO21886.1"/>
    </source>
</evidence>
<gene>
    <name evidence="3" type="ORF">AVEN_133157_1</name>
    <name evidence="1" type="ORF">AVEN_14445_1</name>
    <name evidence="4" type="ORF">AVEN_151778_1</name>
    <name evidence="5" type="ORF">AVEN_202512_1</name>
    <name evidence="2" type="ORF">AVEN_237830_1</name>
</gene>
<dbReference type="EMBL" id="BGPR01045003">
    <property type="protein sequence ID" value="GBO21878.1"/>
    <property type="molecule type" value="Genomic_DNA"/>
</dbReference>
<dbReference type="Proteomes" id="UP000499080">
    <property type="component" value="Unassembled WGS sequence"/>
</dbReference>
<dbReference type="EMBL" id="BGPR01045006">
    <property type="protein sequence ID" value="GBO21879.1"/>
    <property type="molecule type" value="Genomic_DNA"/>
</dbReference>